<dbReference type="PANTHER" id="PTHR11815:SF1">
    <property type="entry name" value="SUCCINATE--COA LIGASE [ADP-FORMING] SUBUNIT BETA, MITOCHONDRIAL"/>
    <property type="match status" value="1"/>
</dbReference>
<dbReference type="GO" id="GO:0005524">
    <property type="term" value="F:ATP binding"/>
    <property type="evidence" value="ECO:0007669"/>
    <property type="project" value="UniProtKB-KW"/>
</dbReference>
<evidence type="ECO:0000256" key="2">
    <source>
        <dbReference type="ARBA" id="ARBA00022741"/>
    </source>
</evidence>
<sequence length="166" mass="18362">MAANYPELLMTRPLGSRGVMDDITAYEIATFLKFDESHIPQVSLFKLYAMDCKMVIDDNSEFRQTNIFAHRDISEQDTREQEAAKHNINYIGLDGNIGCLGITISVIYSVNGAGLAMSTMDIISYHNGKAANFLDIGGGASAEQVMEALRIITSDSQVYNFFIFLG</sequence>
<accession>A0A6P7TP73</accession>
<dbReference type="InterPro" id="IPR005811">
    <property type="entry name" value="SUCC_ACL_C"/>
</dbReference>
<dbReference type="Gene3D" id="3.40.50.261">
    <property type="entry name" value="Succinyl-CoA synthetase domains"/>
    <property type="match status" value="1"/>
</dbReference>
<dbReference type="AlphaFoldDB" id="A0A6P7TP73"/>
<dbReference type="Pfam" id="PF00549">
    <property type="entry name" value="Ligase_CoA"/>
    <property type="match status" value="1"/>
</dbReference>
<dbReference type="Proteomes" id="UP000515154">
    <property type="component" value="Unplaced"/>
</dbReference>
<keyword evidence="1" id="KW-0816">Tricarboxylic acid cycle</keyword>
<dbReference type="Gene3D" id="3.30.470.20">
    <property type="entry name" value="ATP-grasp fold, B domain"/>
    <property type="match status" value="1"/>
</dbReference>
<keyword evidence="5" id="KW-1185">Reference proteome</keyword>
<dbReference type="GO" id="GO:0004775">
    <property type="term" value="F:succinate-CoA ligase (ADP-forming) activity"/>
    <property type="evidence" value="ECO:0007669"/>
    <property type="project" value="TreeGrafter"/>
</dbReference>
<evidence type="ECO:0000256" key="3">
    <source>
        <dbReference type="ARBA" id="ARBA00022840"/>
    </source>
</evidence>
<feature type="domain" description="ATP-citrate synthase/succinyl-CoA ligase C-terminal" evidence="4">
    <location>
        <begin position="110"/>
        <end position="158"/>
    </location>
</feature>
<dbReference type="GO" id="GO:0042709">
    <property type="term" value="C:succinate-CoA ligase complex"/>
    <property type="evidence" value="ECO:0007669"/>
    <property type="project" value="TreeGrafter"/>
</dbReference>
<gene>
    <name evidence="6" type="primary">LOC115227181</name>
</gene>
<dbReference type="GO" id="GO:0006104">
    <property type="term" value="P:succinyl-CoA metabolic process"/>
    <property type="evidence" value="ECO:0007669"/>
    <property type="project" value="TreeGrafter"/>
</dbReference>
<keyword evidence="2" id="KW-0547">Nucleotide-binding</keyword>
<dbReference type="InterPro" id="IPR016102">
    <property type="entry name" value="Succinyl-CoA_synth-like"/>
</dbReference>
<proteinExistence type="predicted"/>
<dbReference type="RefSeq" id="XP_029653954.1">
    <property type="nucleotide sequence ID" value="XM_029798094.1"/>
</dbReference>
<dbReference type="PANTHER" id="PTHR11815">
    <property type="entry name" value="SUCCINYL-COA SYNTHETASE BETA CHAIN"/>
    <property type="match status" value="1"/>
</dbReference>
<organism evidence="5 6">
    <name type="scientific">Octopus sinensis</name>
    <name type="common">East Asian common octopus</name>
    <dbReference type="NCBI Taxonomy" id="2607531"/>
    <lineage>
        <taxon>Eukaryota</taxon>
        <taxon>Metazoa</taxon>
        <taxon>Spiralia</taxon>
        <taxon>Lophotrochozoa</taxon>
        <taxon>Mollusca</taxon>
        <taxon>Cephalopoda</taxon>
        <taxon>Coleoidea</taxon>
        <taxon>Octopodiformes</taxon>
        <taxon>Octopoda</taxon>
        <taxon>Incirrata</taxon>
        <taxon>Octopodidae</taxon>
        <taxon>Octopus</taxon>
    </lineage>
</organism>
<dbReference type="GO" id="GO:0005739">
    <property type="term" value="C:mitochondrion"/>
    <property type="evidence" value="ECO:0007669"/>
    <property type="project" value="TreeGrafter"/>
</dbReference>
<evidence type="ECO:0000259" key="4">
    <source>
        <dbReference type="Pfam" id="PF00549"/>
    </source>
</evidence>
<evidence type="ECO:0000313" key="5">
    <source>
        <dbReference type="Proteomes" id="UP000515154"/>
    </source>
</evidence>
<name>A0A6P7TP73_9MOLL</name>
<protein>
    <submittedName>
        <fullName evidence="6">Succinate--CoA ligase [ADP-forming] subunit beta-like</fullName>
    </submittedName>
</protein>
<evidence type="ECO:0000256" key="1">
    <source>
        <dbReference type="ARBA" id="ARBA00022532"/>
    </source>
</evidence>
<dbReference type="SUPFAM" id="SSF52210">
    <property type="entry name" value="Succinyl-CoA synthetase domains"/>
    <property type="match status" value="1"/>
</dbReference>
<reference evidence="6" key="1">
    <citation type="submission" date="2025-08" db="UniProtKB">
        <authorList>
            <consortium name="RefSeq"/>
        </authorList>
    </citation>
    <scope>IDENTIFICATION</scope>
</reference>
<dbReference type="KEGG" id="osn:115227181"/>
<dbReference type="GO" id="GO:0006099">
    <property type="term" value="P:tricarboxylic acid cycle"/>
    <property type="evidence" value="ECO:0007669"/>
    <property type="project" value="UniProtKB-KW"/>
</dbReference>
<evidence type="ECO:0000313" key="6">
    <source>
        <dbReference type="RefSeq" id="XP_029653954.1"/>
    </source>
</evidence>
<keyword evidence="3" id="KW-0067">ATP-binding</keyword>